<comment type="caution">
    <text evidence="15">The sequence shown here is derived from an EMBL/GenBank/DDBJ whole genome shotgun (WGS) entry which is preliminary data.</text>
</comment>
<evidence type="ECO:0000256" key="3">
    <source>
        <dbReference type="ARBA" id="ARBA00011206"/>
    </source>
</evidence>
<evidence type="ECO:0000256" key="6">
    <source>
        <dbReference type="ARBA" id="ARBA00022695"/>
    </source>
</evidence>
<evidence type="ECO:0000256" key="2">
    <source>
        <dbReference type="ARBA" id="ARBA00006460"/>
    </source>
</evidence>
<evidence type="ECO:0000256" key="7">
    <source>
        <dbReference type="ARBA" id="ARBA00022723"/>
    </source>
</evidence>
<comment type="subcellular location">
    <subcellularLocation>
        <location evidence="1">Nucleus</location>
    </subcellularLocation>
</comment>
<keyword evidence="8" id="KW-0862">Zinc</keyword>
<dbReference type="PANTHER" id="PTHR48446:SF1">
    <property type="entry name" value="DNA-DIRECTED RNA POLYMERASE SUBUNIT BETA' N-TERMINAL SECTION"/>
    <property type="match status" value="1"/>
</dbReference>
<dbReference type="InterPro" id="IPR006592">
    <property type="entry name" value="RNA_pol_N"/>
</dbReference>
<comment type="catalytic activity">
    <reaction evidence="12 13">
        <text>RNA(n) + a ribonucleoside 5'-triphosphate = RNA(n+1) + diphosphate</text>
        <dbReference type="Rhea" id="RHEA:21248"/>
        <dbReference type="Rhea" id="RHEA-COMP:14527"/>
        <dbReference type="Rhea" id="RHEA-COMP:17342"/>
        <dbReference type="ChEBI" id="CHEBI:33019"/>
        <dbReference type="ChEBI" id="CHEBI:61557"/>
        <dbReference type="ChEBI" id="CHEBI:140395"/>
        <dbReference type="EC" id="2.7.7.6"/>
    </reaction>
</comment>
<dbReference type="InterPro" id="IPR007066">
    <property type="entry name" value="RNA_pol_Rpb1_3"/>
</dbReference>
<dbReference type="GO" id="GO:0005634">
    <property type="term" value="C:nucleus"/>
    <property type="evidence" value="ECO:0007669"/>
    <property type="project" value="UniProtKB-SubCell"/>
</dbReference>
<keyword evidence="11" id="KW-0539">Nucleus</keyword>
<dbReference type="InterPro" id="IPR007081">
    <property type="entry name" value="RNA_pol_Rpb1_5"/>
</dbReference>
<dbReference type="SUPFAM" id="SSF64484">
    <property type="entry name" value="beta and beta-prime subunits of DNA dependent RNA-polymerase"/>
    <property type="match status" value="1"/>
</dbReference>
<dbReference type="PANTHER" id="PTHR48446">
    <property type="entry name" value="DNA-DIRECTED RNA POLYMERASE SUBUNIT BETA' N-TERMINAL SECTION"/>
    <property type="match status" value="1"/>
</dbReference>
<evidence type="ECO:0000256" key="13">
    <source>
        <dbReference type="RuleBase" id="RU004279"/>
    </source>
</evidence>
<dbReference type="InterPro" id="IPR035698">
    <property type="entry name" value="RNAP_III_Rpc1_C"/>
</dbReference>
<dbReference type="GO" id="GO:0003677">
    <property type="term" value="F:DNA binding"/>
    <property type="evidence" value="ECO:0007669"/>
    <property type="project" value="InterPro"/>
</dbReference>
<gene>
    <name evidence="15" type="ORF">NLI96_g7087</name>
</gene>
<keyword evidence="6 13" id="KW-0548">Nucleotidyltransferase</keyword>
<dbReference type="Gene3D" id="2.40.40.20">
    <property type="match status" value="1"/>
</dbReference>
<dbReference type="InterPro" id="IPR035697">
    <property type="entry name" value="RNAP_III_RPC1_N"/>
</dbReference>
<accession>A0AAD5YFB9</accession>
<evidence type="ECO:0000256" key="12">
    <source>
        <dbReference type="ARBA" id="ARBA00048552"/>
    </source>
</evidence>
<dbReference type="FunFam" id="1.10.150.390:FF:000004">
    <property type="entry name" value="DNA-directed RNA polymerase subunit"/>
    <property type="match status" value="1"/>
</dbReference>
<dbReference type="NCBIfam" id="NF006336">
    <property type="entry name" value="PRK08566.1"/>
    <property type="match status" value="1"/>
</dbReference>
<dbReference type="InterPro" id="IPR042102">
    <property type="entry name" value="RNA_pol_Rpb1_3_sf"/>
</dbReference>
<evidence type="ECO:0000256" key="1">
    <source>
        <dbReference type="ARBA" id="ARBA00004123"/>
    </source>
</evidence>
<evidence type="ECO:0000256" key="9">
    <source>
        <dbReference type="ARBA" id="ARBA00022842"/>
    </source>
</evidence>
<evidence type="ECO:0000256" key="10">
    <source>
        <dbReference type="ARBA" id="ARBA00023163"/>
    </source>
</evidence>
<dbReference type="FunFam" id="2.40.40.20:FF:000019">
    <property type="entry name" value="DNA-directed RNA polymerase II subunit RPB1"/>
    <property type="match status" value="1"/>
</dbReference>
<name>A0AAD5YFB9_9APHY</name>
<dbReference type="GO" id="GO:0046872">
    <property type="term" value="F:metal ion binding"/>
    <property type="evidence" value="ECO:0007669"/>
    <property type="project" value="UniProtKB-KW"/>
</dbReference>
<keyword evidence="9" id="KW-0460">Magnesium</keyword>
<dbReference type="CDD" id="cd02583">
    <property type="entry name" value="RNAP_III_RPC1_N"/>
    <property type="match status" value="1"/>
</dbReference>
<evidence type="ECO:0000313" key="16">
    <source>
        <dbReference type="Proteomes" id="UP001212997"/>
    </source>
</evidence>
<dbReference type="InterPro" id="IPR038120">
    <property type="entry name" value="Rpb1_funnel_sf"/>
</dbReference>
<feature type="domain" description="RNA polymerase N-terminal" evidence="14">
    <location>
        <begin position="251"/>
        <end position="553"/>
    </location>
</feature>
<dbReference type="InterPro" id="IPR007080">
    <property type="entry name" value="RNA_pol_Rpb1_1"/>
</dbReference>
<dbReference type="Gene3D" id="6.20.50.80">
    <property type="match status" value="1"/>
</dbReference>
<keyword evidence="7" id="KW-0479">Metal-binding</keyword>
<evidence type="ECO:0000256" key="8">
    <source>
        <dbReference type="ARBA" id="ARBA00022833"/>
    </source>
</evidence>
<keyword evidence="4 13" id="KW-0240">DNA-directed RNA polymerase</keyword>
<sequence>MRSGLGFDQLLFILSSSSHSKKIQFSLLNNQDTVKISEFEVTHRDLYTATDRLPVKDGVLDRRLGTTEKNAFCETCGLSSVDCVGHYAYIKLAVPVFHVGYFKHTIGILQCICKTCARVLLEEPDRRIYLKRFRRPNLENIQRQALCKAVNTLARKVVFCPYCSSTNGAVKKAGVLKIIHDKFRAKKTAEELERWKKTFSSAVESQKELGLYLNRSAPEELNPLKVLDLFKRISDEDCELLGLRPDSGRPEEYIWQYISVPPVCIRPSVAQDGASNEDDLTVKLTEIVFNNAIIKQGLAKGTPTSQFMDSWDFLQLSVAVYINSELPGAPSQMGQKPIRGFCQRLKGKQGRFRGNLSGKRVDFSGRTVISPDPNLRIDEVAVPERVAKILTYPERVTSHNLTILQKAIRNGCDVHPGANYVTAGSNGFKKYLKFGNRNAVADGLRIGDIVERHVIDGDIVLFNRQPSLHKLSIMCHRVKVRPWRSFRLNECVCGPYNADFDGDEMNLHVPQTEEARTEALELMSVKHNLVTPRNGEPVIAAIQDFITASFLLSRRDRFFDRRQFTQICSYFGDADLQIDIPPPTIWKPVRLWTGKQVFNVLMRPNRHSKVLVNVESKCNKEEKPKGDCYPRMKPAPDMSPNDGWLVIVNSEIMCGVMDKATVGSGKKKSIFGVIMRDYGPHEAAAAMNRVAKLCARWLANYGFSLGINDVIPGPILSGKKDSMVAQAYAECQDLITRAKKGLLENKPGCDQDQTLEALISSVLSNVRDKVGEICMKELSRHNAPLIMATCGSKGKHFRFEGLYDCSTRDVGSVINVSQMVACVGQQIIAGHRVPDGFQDRSLPHFPKKSREPPSKGFVRNSFFTGLSPTEFLFHAISGREGLVDTAVKTAETGYMQRRLMKALEDLVTHYDSSVRNATGGVVQFRYGDDGLDPACLEGDAQPVEYARAWSHATSIASRNSRGLLPFEILEFVDRELEKRRFTSECTAAYLATIRGFISEHVAIRLAEIRASRGMFDALQREEEWDEDTDLSMGASAADKAIVDNKSKVTENQLKVFLEICWAKYVKAKIEPGSTVGAVGAQSIGEPGTQMTLKTFHFAGVASMNVTLGVPRIKEIINAAKVISTPIISCRLVTSDSEASARIVKGRLEKTHLGDVASILEEAWAPEYTYIGVIVDTKTIQDLQLELTLDEIKWAIVAAKKLKIKQESITIIPRKNRLRIYVDGSEKYYRLRDLKRLLPDVVVKGVPSIRRAIINIKERDDARGRKGDKELLVEGYGLQKVMTTQGIVGEQTSSNHVIETAQVLGIEAARRTIINEIQYTMQSHGMSIDPRHVMLLGDVMTYKGEVLGITRFGVAKMKDSVLMLASFEKTTDHLFDASAYGKTDCIAGVSESIIMGNPASNTGTSMPALVVHAPTISKPRKLLFEGAL</sequence>
<comment type="function">
    <text evidence="13">DNA-dependent RNA polymerase catalyzes the transcription of DNA into RNA using the four ribonucleoside triphosphates as substrates.</text>
</comment>
<dbReference type="Gene3D" id="4.10.860.120">
    <property type="entry name" value="RNA polymerase II, clamp domain"/>
    <property type="match status" value="1"/>
</dbReference>
<dbReference type="Proteomes" id="UP001212997">
    <property type="component" value="Unassembled WGS sequence"/>
</dbReference>
<dbReference type="InterPro" id="IPR007083">
    <property type="entry name" value="RNA_pol_Rpb1_4"/>
</dbReference>
<dbReference type="Gene3D" id="6.10.250.2940">
    <property type="match status" value="1"/>
</dbReference>
<dbReference type="Pfam" id="PF05000">
    <property type="entry name" value="RNA_pol_Rpb1_4"/>
    <property type="match status" value="2"/>
</dbReference>
<dbReference type="GO" id="GO:0000428">
    <property type="term" value="C:DNA-directed RNA polymerase complex"/>
    <property type="evidence" value="ECO:0007669"/>
    <property type="project" value="UniProtKB-KW"/>
</dbReference>
<dbReference type="Pfam" id="PF04983">
    <property type="entry name" value="RNA_pol_Rpb1_3"/>
    <property type="match status" value="1"/>
</dbReference>
<dbReference type="InterPro" id="IPR015700">
    <property type="entry name" value="RPC1"/>
</dbReference>
<dbReference type="FunFam" id="3.30.1490.180:FF:000002">
    <property type="entry name" value="DNA-directed RNA polymerase subunit"/>
    <property type="match status" value="1"/>
</dbReference>
<dbReference type="EC" id="2.7.7.6" evidence="13"/>
<dbReference type="Gene3D" id="3.30.1490.180">
    <property type="entry name" value="RNA polymerase ii"/>
    <property type="match status" value="1"/>
</dbReference>
<dbReference type="GO" id="GO:0006351">
    <property type="term" value="P:DNA-templated transcription"/>
    <property type="evidence" value="ECO:0007669"/>
    <property type="project" value="InterPro"/>
</dbReference>
<dbReference type="Gene3D" id="1.10.150.390">
    <property type="match status" value="1"/>
</dbReference>
<dbReference type="EMBL" id="JANAWD010000281">
    <property type="protein sequence ID" value="KAJ3482259.1"/>
    <property type="molecule type" value="Genomic_DNA"/>
</dbReference>
<keyword evidence="16" id="KW-1185">Reference proteome</keyword>
<dbReference type="Pfam" id="PF04997">
    <property type="entry name" value="RNA_pol_Rpb1_1"/>
    <property type="match status" value="1"/>
</dbReference>
<proteinExistence type="inferred from homology"/>
<evidence type="ECO:0000256" key="11">
    <source>
        <dbReference type="ARBA" id="ARBA00023242"/>
    </source>
</evidence>
<evidence type="ECO:0000256" key="5">
    <source>
        <dbReference type="ARBA" id="ARBA00022679"/>
    </source>
</evidence>
<organism evidence="15 16">
    <name type="scientific">Meripilus lineatus</name>
    <dbReference type="NCBI Taxonomy" id="2056292"/>
    <lineage>
        <taxon>Eukaryota</taxon>
        <taxon>Fungi</taxon>
        <taxon>Dikarya</taxon>
        <taxon>Basidiomycota</taxon>
        <taxon>Agaricomycotina</taxon>
        <taxon>Agaricomycetes</taxon>
        <taxon>Polyporales</taxon>
        <taxon>Meripilaceae</taxon>
        <taxon>Meripilus</taxon>
    </lineage>
</organism>
<evidence type="ECO:0000256" key="4">
    <source>
        <dbReference type="ARBA" id="ARBA00022478"/>
    </source>
</evidence>
<evidence type="ECO:0000313" key="15">
    <source>
        <dbReference type="EMBL" id="KAJ3482259.1"/>
    </source>
</evidence>
<protein>
    <recommendedName>
        <fullName evidence="13">DNA-directed RNA polymerase subunit</fullName>
        <ecNumber evidence="13">2.7.7.6</ecNumber>
    </recommendedName>
</protein>
<reference evidence="15" key="1">
    <citation type="submission" date="2022-07" db="EMBL/GenBank/DDBJ databases">
        <title>Genome Sequence of Physisporinus lineatus.</title>
        <authorList>
            <person name="Buettner E."/>
        </authorList>
    </citation>
    <scope>NUCLEOTIDE SEQUENCE</scope>
    <source>
        <strain evidence="15">VT162</strain>
    </source>
</reference>
<keyword evidence="10 13" id="KW-0804">Transcription</keyword>
<dbReference type="SMART" id="SM00663">
    <property type="entry name" value="RPOLA_N"/>
    <property type="match status" value="1"/>
</dbReference>
<evidence type="ECO:0000259" key="14">
    <source>
        <dbReference type="SMART" id="SM00663"/>
    </source>
</evidence>
<comment type="similarity">
    <text evidence="2 13">Belongs to the RNA polymerase beta' chain family.</text>
</comment>
<dbReference type="Gene3D" id="1.10.274.100">
    <property type="entry name" value="RNA polymerase Rpb1, domain 3"/>
    <property type="match status" value="1"/>
</dbReference>
<dbReference type="Gene3D" id="1.10.132.30">
    <property type="match status" value="1"/>
</dbReference>
<dbReference type="Pfam" id="PF00623">
    <property type="entry name" value="RNA_pol_Rpb1_2"/>
    <property type="match status" value="1"/>
</dbReference>
<dbReference type="FunFam" id="4.10.860.120:FF:000004">
    <property type="entry name" value="DNA-directed RNA polymerase subunit"/>
    <property type="match status" value="1"/>
</dbReference>
<dbReference type="CDD" id="cd02736">
    <property type="entry name" value="RNAP_III_Rpc1_C"/>
    <property type="match status" value="1"/>
</dbReference>
<dbReference type="FunFam" id="1.10.274.100:FF:000005">
    <property type="entry name" value="DNA-directed RNA polymerase subunit"/>
    <property type="match status" value="1"/>
</dbReference>
<dbReference type="Pfam" id="PF04998">
    <property type="entry name" value="RNA_pol_Rpb1_5"/>
    <property type="match status" value="1"/>
</dbReference>
<comment type="subunit">
    <text evidence="3">Component of the RNA polymerase III (Pol III) complex consisting of 17 subunits.</text>
</comment>
<dbReference type="GO" id="GO:0003899">
    <property type="term" value="F:DNA-directed RNA polymerase activity"/>
    <property type="evidence" value="ECO:0007669"/>
    <property type="project" value="UniProtKB-EC"/>
</dbReference>
<dbReference type="InterPro" id="IPR000722">
    <property type="entry name" value="RNA_pol_asu"/>
</dbReference>
<keyword evidence="5 13" id="KW-0808">Transferase</keyword>
<dbReference type="InterPro" id="IPR044893">
    <property type="entry name" value="RNA_pol_Rpb1_clamp_domain"/>
</dbReference>